<feature type="transmembrane region" description="Helical" evidence="5">
    <location>
        <begin position="296"/>
        <end position="321"/>
    </location>
</feature>
<dbReference type="InterPro" id="IPR036259">
    <property type="entry name" value="MFS_trans_sf"/>
</dbReference>
<feature type="transmembrane region" description="Helical" evidence="5">
    <location>
        <begin position="440"/>
        <end position="461"/>
    </location>
</feature>
<dbReference type="Gene3D" id="1.20.1250.20">
    <property type="entry name" value="MFS general substrate transporter like domains"/>
    <property type="match status" value="2"/>
</dbReference>
<keyword evidence="4 5" id="KW-0472">Membrane</keyword>
<feature type="transmembrane region" description="Helical" evidence="5">
    <location>
        <begin position="501"/>
        <end position="524"/>
    </location>
</feature>
<dbReference type="SUPFAM" id="SSF103473">
    <property type="entry name" value="MFS general substrate transporter"/>
    <property type="match status" value="1"/>
</dbReference>
<keyword evidence="2 5" id="KW-0812">Transmembrane</keyword>
<name>A0A238F0G1_9BASI</name>
<dbReference type="PANTHER" id="PTHR21576:SF158">
    <property type="entry name" value="RIBOSOMAL RNA-PROCESSING PROTEIN 12-LIKE CONSERVED DOMAIN-CONTAINING PROTEIN"/>
    <property type="match status" value="1"/>
</dbReference>
<dbReference type="AlphaFoldDB" id="A0A238F0G1"/>
<keyword evidence="3 5" id="KW-1133">Transmembrane helix</keyword>
<feature type="transmembrane region" description="Helical" evidence="5">
    <location>
        <begin position="126"/>
        <end position="147"/>
    </location>
</feature>
<evidence type="ECO:0000256" key="5">
    <source>
        <dbReference type="SAM" id="Phobius"/>
    </source>
</evidence>
<sequence length="572" mass="60919">MASSTIGSDATRHRRRVLCATAVILNCLTAGSIFTFPLFAPPLARTLGLTGAQTNALASASILGEYVSAGVFGALTDRKGPGATSFAAACLFGTGYGLLGWRYLVSARMAKEGVELPQGQWIFLCAYYFLAGAGTAASYFSAIIAATKSTPSRHSGLGTDYYEFTTAIGLPCSIFGLSPLFLSTLAPYFTSRASELTRVKGVNEELDPGKWLLFFAGFLFLVNLYSSFTLKEIPCEEAVDITVQDSGTGSVDGESGGMPSERSRLLPSTIADVAKNNDDKALVRQSFSTLLSTPTFWLFGAVIFLATGPCEMVMASLGGIVESLLGVHTLGDGALSSSPSKASTLLIALVSSSTLKGASDTRALALRRLHVQTLSAANTISRLLIGFLSDWLSYAAAPLVADENSPPGSPRPASSIHARSWKRRMQLLFHDRPPPRVSRLFFLVLSCVVLASAFFCASSSLSEPSGLWILTVSVGSCYGLVFTLAPAIVRAVYPISDFGRNWGVLSLFSACGASLFTPLFGVLLDLQREKEGIEVCVGRECFEKIFVLSGISEAVALAIALVLWKRWWRGIV</sequence>
<feature type="transmembrane region" description="Helical" evidence="5">
    <location>
        <begin position="544"/>
        <end position="564"/>
    </location>
</feature>
<proteinExistence type="predicted"/>
<gene>
    <name evidence="6" type="ORF">BQ2448_5231</name>
</gene>
<comment type="subcellular location">
    <subcellularLocation>
        <location evidence="1">Membrane</location>
        <topology evidence="1">Multi-pass membrane protein</topology>
    </subcellularLocation>
</comment>
<feature type="transmembrane region" description="Helical" evidence="5">
    <location>
        <begin position="86"/>
        <end position="105"/>
    </location>
</feature>
<dbReference type="Proteomes" id="UP000198372">
    <property type="component" value="Unassembled WGS sequence"/>
</dbReference>
<protein>
    <submittedName>
        <fullName evidence="6">BQ2448_5231 protein</fullName>
    </submittedName>
</protein>
<evidence type="ECO:0000256" key="1">
    <source>
        <dbReference type="ARBA" id="ARBA00004141"/>
    </source>
</evidence>
<accession>A0A238F0G1</accession>
<organism evidence="6 7">
    <name type="scientific">Microbotryum intermedium</name>
    <dbReference type="NCBI Taxonomy" id="269621"/>
    <lineage>
        <taxon>Eukaryota</taxon>
        <taxon>Fungi</taxon>
        <taxon>Dikarya</taxon>
        <taxon>Basidiomycota</taxon>
        <taxon>Pucciniomycotina</taxon>
        <taxon>Microbotryomycetes</taxon>
        <taxon>Microbotryales</taxon>
        <taxon>Microbotryaceae</taxon>
        <taxon>Microbotryum</taxon>
    </lineage>
</organism>
<feature type="transmembrane region" description="Helical" evidence="5">
    <location>
        <begin position="467"/>
        <end position="489"/>
    </location>
</feature>
<reference evidence="7" key="1">
    <citation type="submission" date="2016-09" db="EMBL/GenBank/DDBJ databases">
        <authorList>
            <person name="Jeantristanb JTB J.-T."/>
            <person name="Ricardo R."/>
        </authorList>
    </citation>
    <scope>NUCLEOTIDE SEQUENCE [LARGE SCALE GENOMIC DNA]</scope>
</reference>
<feature type="transmembrane region" description="Helical" evidence="5">
    <location>
        <begin position="17"/>
        <end position="40"/>
    </location>
</feature>
<dbReference type="PANTHER" id="PTHR21576">
    <property type="entry name" value="UNCHARACTERIZED NODULIN-LIKE PROTEIN"/>
    <property type="match status" value="1"/>
</dbReference>
<feature type="transmembrane region" description="Helical" evidence="5">
    <location>
        <begin position="167"/>
        <end position="190"/>
    </location>
</feature>
<evidence type="ECO:0000256" key="2">
    <source>
        <dbReference type="ARBA" id="ARBA00022692"/>
    </source>
</evidence>
<evidence type="ECO:0000313" key="7">
    <source>
        <dbReference type="Proteomes" id="UP000198372"/>
    </source>
</evidence>
<evidence type="ECO:0000256" key="4">
    <source>
        <dbReference type="ARBA" id="ARBA00023136"/>
    </source>
</evidence>
<keyword evidence="7" id="KW-1185">Reference proteome</keyword>
<dbReference type="OrthoDB" id="410267at2759"/>
<evidence type="ECO:0000256" key="3">
    <source>
        <dbReference type="ARBA" id="ARBA00022989"/>
    </source>
</evidence>
<dbReference type="GO" id="GO:0000329">
    <property type="term" value="C:fungal-type vacuole membrane"/>
    <property type="evidence" value="ECO:0007669"/>
    <property type="project" value="TreeGrafter"/>
</dbReference>
<evidence type="ECO:0000313" key="6">
    <source>
        <dbReference type="EMBL" id="SCV67620.1"/>
    </source>
</evidence>
<dbReference type="EMBL" id="FMSP01000002">
    <property type="protein sequence ID" value="SCV67620.1"/>
    <property type="molecule type" value="Genomic_DNA"/>
</dbReference>